<feature type="transmembrane region" description="Helical" evidence="11">
    <location>
        <begin position="62"/>
        <end position="82"/>
    </location>
</feature>
<evidence type="ECO:0000256" key="2">
    <source>
        <dbReference type="ARBA" id="ARBA00007783"/>
    </source>
</evidence>
<accession>A0A7U4LZN3</accession>
<dbReference type="InterPro" id="IPR047817">
    <property type="entry name" value="ABC2_TM_bact-type"/>
</dbReference>
<evidence type="ECO:0000259" key="12">
    <source>
        <dbReference type="PROSITE" id="PS51012"/>
    </source>
</evidence>
<evidence type="ECO:0000313" key="13">
    <source>
        <dbReference type="EMBL" id="AKF24122.1"/>
    </source>
</evidence>
<dbReference type="PANTHER" id="PTHR30413">
    <property type="entry name" value="INNER MEMBRANE TRANSPORT PERMEASE"/>
    <property type="match status" value="1"/>
</dbReference>
<dbReference type="Pfam" id="PF01061">
    <property type="entry name" value="ABC2_membrane"/>
    <property type="match status" value="1"/>
</dbReference>
<dbReference type="GO" id="GO:0140359">
    <property type="term" value="F:ABC-type transporter activity"/>
    <property type="evidence" value="ECO:0007669"/>
    <property type="project" value="InterPro"/>
</dbReference>
<evidence type="ECO:0000313" key="14">
    <source>
        <dbReference type="Proteomes" id="UP000034444"/>
    </source>
</evidence>
<evidence type="ECO:0000256" key="6">
    <source>
        <dbReference type="ARBA" id="ARBA00022692"/>
    </source>
</evidence>
<evidence type="ECO:0000256" key="8">
    <source>
        <dbReference type="ARBA" id="ARBA00022989"/>
    </source>
</evidence>
<dbReference type="GO" id="GO:0015774">
    <property type="term" value="P:polysaccharide transport"/>
    <property type="evidence" value="ECO:0007669"/>
    <property type="project" value="UniProtKB-KW"/>
</dbReference>
<keyword evidence="8 11" id="KW-1133">Transmembrane helix</keyword>
<protein>
    <recommendedName>
        <fullName evidence="11">Transport permease protein</fullName>
    </recommendedName>
</protein>
<dbReference type="RefSeq" id="WP_046550228.1">
    <property type="nucleotide sequence ID" value="NZ_CP011308.1"/>
</dbReference>
<keyword evidence="3 11" id="KW-0813">Transport</keyword>
<dbReference type="Proteomes" id="UP000034444">
    <property type="component" value="Chromosome"/>
</dbReference>
<feature type="transmembrane region" description="Helical" evidence="11">
    <location>
        <begin position="176"/>
        <end position="197"/>
    </location>
</feature>
<evidence type="ECO:0000256" key="10">
    <source>
        <dbReference type="ARBA" id="ARBA00023136"/>
    </source>
</evidence>
<evidence type="ECO:0000256" key="11">
    <source>
        <dbReference type="RuleBase" id="RU361157"/>
    </source>
</evidence>
<feature type="transmembrane region" description="Helical" evidence="11">
    <location>
        <begin position="235"/>
        <end position="251"/>
    </location>
</feature>
<name>A0A7U4LZN3_9BACT</name>
<gene>
    <name evidence="13" type="ORF">YH65_00905</name>
</gene>
<evidence type="ECO:0000256" key="5">
    <source>
        <dbReference type="ARBA" id="ARBA00022597"/>
    </source>
</evidence>
<dbReference type="GO" id="GO:0015920">
    <property type="term" value="P:lipopolysaccharide transport"/>
    <property type="evidence" value="ECO:0007669"/>
    <property type="project" value="TreeGrafter"/>
</dbReference>
<dbReference type="InterPro" id="IPR000412">
    <property type="entry name" value="ABC_2_transport"/>
</dbReference>
<feature type="transmembrane region" description="Helical" evidence="11">
    <location>
        <begin position="115"/>
        <end position="134"/>
    </location>
</feature>
<keyword evidence="14" id="KW-1185">Reference proteome</keyword>
<feature type="transmembrane region" description="Helical" evidence="11">
    <location>
        <begin position="146"/>
        <end position="170"/>
    </location>
</feature>
<dbReference type="PANTHER" id="PTHR30413:SF10">
    <property type="entry name" value="CAPSULE POLYSACCHARIDE EXPORT INNER-MEMBRANE PROTEIN CTRC"/>
    <property type="match status" value="1"/>
</dbReference>
<dbReference type="PROSITE" id="PS51012">
    <property type="entry name" value="ABC_TM2"/>
    <property type="match status" value="1"/>
</dbReference>
<sequence length="260" mass="30142">MKSRKPLHIFLAVEKALFLRELNRKISVGKAGLFWTFFEPFMQVTMFILIRVQIMGRASANYDIYVFMASGFIAFNMFRKIFGGSSNIFISNKGLYTYKQVKPIDTMIAKSLESMFITSIIIFLFVCIGFFWQYDNMKPENLLMVVAGYLWLALFAFGLGLIVAVGNTFFVSIGKIVAVTSFGLMIVSAVFFPLISVTPEYQKYFLYNPLVHFMEMIHGAYLYDLDDRFVDYRYMALWTVVSLFIGIWLYTRQEKKIISI</sequence>
<dbReference type="EMBL" id="CP011308">
    <property type="protein sequence ID" value="AKF24122.1"/>
    <property type="molecule type" value="Genomic_DNA"/>
</dbReference>
<reference evidence="14" key="2">
    <citation type="journal article" date="2017" name="Stand. Genomic Sci.">
        <title>Complete genome sequence of the sulfur-oxidizing chemolithoautotrophic Sulfurovum lithotrophicum 42BKTT.</title>
        <authorList>
            <person name="Jeon W."/>
            <person name="Priscilla L."/>
            <person name="Park G."/>
            <person name="Lee H."/>
            <person name="Lee N."/>
            <person name="Lee D."/>
            <person name="Kwon H."/>
            <person name="Ahn I."/>
            <person name="Lee C."/>
            <person name="Lee H."/>
            <person name="Ahn J."/>
        </authorList>
    </citation>
    <scope>NUCLEOTIDE SEQUENCE [LARGE SCALE GENOMIC DNA]</scope>
    <source>
        <strain evidence="14">ATCC BAA-797 / 42BKT</strain>
    </source>
</reference>
<evidence type="ECO:0000256" key="7">
    <source>
        <dbReference type="ARBA" id="ARBA00022903"/>
    </source>
</evidence>
<keyword evidence="5" id="KW-0762">Sugar transport</keyword>
<comment type="similarity">
    <text evidence="2 11">Belongs to the ABC-2 integral membrane protein family.</text>
</comment>
<dbReference type="AlphaFoldDB" id="A0A7U4LZN3"/>
<keyword evidence="6 11" id="KW-0812">Transmembrane</keyword>
<dbReference type="InterPro" id="IPR013525">
    <property type="entry name" value="ABC2_TM"/>
</dbReference>
<dbReference type="KEGG" id="slh:YH65_00905"/>
<evidence type="ECO:0000256" key="4">
    <source>
        <dbReference type="ARBA" id="ARBA00022475"/>
    </source>
</evidence>
<keyword evidence="4 11" id="KW-1003">Cell membrane</keyword>
<comment type="subcellular location">
    <subcellularLocation>
        <location evidence="1 11">Cell membrane</location>
        <topology evidence="1 11">Multi-pass membrane protein</topology>
    </subcellularLocation>
</comment>
<evidence type="ECO:0000256" key="9">
    <source>
        <dbReference type="ARBA" id="ARBA00023047"/>
    </source>
</evidence>
<evidence type="ECO:0000256" key="1">
    <source>
        <dbReference type="ARBA" id="ARBA00004651"/>
    </source>
</evidence>
<feature type="domain" description="ABC transmembrane type-2" evidence="12">
    <location>
        <begin position="31"/>
        <end position="253"/>
    </location>
</feature>
<feature type="transmembrane region" description="Helical" evidence="11">
    <location>
        <begin position="32"/>
        <end position="50"/>
    </location>
</feature>
<keyword evidence="9" id="KW-0625">Polysaccharide transport</keyword>
<organism evidence="13 14">
    <name type="scientific">Sulfurovum lithotrophicum</name>
    <dbReference type="NCBI Taxonomy" id="206403"/>
    <lineage>
        <taxon>Bacteria</taxon>
        <taxon>Pseudomonadati</taxon>
        <taxon>Campylobacterota</taxon>
        <taxon>Epsilonproteobacteria</taxon>
        <taxon>Campylobacterales</taxon>
        <taxon>Sulfurovaceae</taxon>
        <taxon>Sulfurovum</taxon>
    </lineage>
</organism>
<evidence type="ECO:0000256" key="3">
    <source>
        <dbReference type="ARBA" id="ARBA00022448"/>
    </source>
</evidence>
<dbReference type="GO" id="GO:0043190">
    <property type="term" value="C:ATP-binding cassette (ABC) transporter complex"/>
    <property type="evidence" value="ECO:0007669"/>
    <property type="project" value="InterPro"/>
</dbReference>
<reference evidence="13 14" key="1">
    <citation type="submission" date="2015-04" db="EMBL/GenBank/DDBJ databases">
        <title>Complete genome sequence of Sulfurovum lithotrophicum ATCC BAA-797T.</title>
        <authorList>
            <person name="Ahn J."/>
            <person name="Park G."/>
            <person name="Jeon W."/>
            <person name="Jang Y."/>
            <person name="Jang M."/>
            <person name="Lee H."/>
            <person name="Lee H."/>
        </authorList>
    </citation>
    <scope>NUCLEOTIDE SEQUENCE [LARGE SCALE GENOMIC DNA]</scope>
    <source>
        <strain evidence="14">ATCC BAA-797 / 42BKT</strain>
    </source>
</reference>
<proteinExistence type="inferred from homology"/>
<keyword evidence="7" id="KW-0972">Capsule biogenesis/degradation</keyword>
<keyword evidence="10 11" id="KW-0472">Membrane</keyword>
<dbReference type="PRINTS" id="PR00164">
    <property type="entry name" value="ABC2TRNSPORT"/>
</dbReference>